<evidence type="ECO:0000256" key="9">
    <source>
        <dbReference type="PIRSR" id="PIRSR601461-2"/>
    </source>
</evidence>
<dbReference type="AlphaFoldDB" id="A0A433T071"/>
<dbReference type="GO" id="GO:0006508">
    <property type="term" value="P:proteolysis"/>
    <property type="evidence" value="ECO:0007669"/>
    <property type="project" value="UniProtKB-KW"/>
</dbReference>
<evidence type="ECO:0000256" key="4">
    <source>
        <dbReference type="ARBA" id="ARBA00022750"/>
    </source>
</evidence>
<dbReference type="Pfam" id="PF00026">
    <property type="entry name" value="Asp"/>
    <property type="match status" value="1"/>
</dbReference>
<evidence type="ECO:0000313" key="13">
    <source>
        <dbReference type="Proteomes" id="UP000271974"/>
    </source>
</evidence>
<dbReference type="PROSITE" id="PS00141">
    <property type="entry name" value="ASP_PROTEASE"/>
    <property type="match status" value="2"/>
</dbReference>
<dbReference type="SUPFAM" id="SSF50630">
    <property type="entry name" value="Acid proteases"/>
    <property type="match status" value="1"/>
</dbReference>
<dbReference type="FunFam" id="2.40.70.10:FF:000009">
    <property type="entry name" value="Aspartic proteinase A1"/>
    <property type="match status" value="1"/>
</dbReference>
<evidence type="ECO:0000313" key="12">
    <source>
        <dbReference type="EMBL" id="RUS74941.1"/>
    </source>
</evidence>
<dbReference type="InterPro" id="IPR021109">
    <property type="entry name" value="Peptidase_aspartic_dom_sf"/>
</dbReference>
<keyword evidence="4 10" id="KW-0064">Aspartyl protease</keyword>
<dbReference type="InterPro" id="IPR001461">
    <property type="entry name" value="Aspartic_peptidase_A1"/>
</dbReference>
<evidence type="ECO:0000256" key="7">
    <source>
        <dbReference type="ARBA" id="ARBA00023180"/>
    </source>
</evidence>
<evidence type="ECO:0000256" key="10">
    <source>
        <dbReference type="RuleBase" id="RU000454"/>
    </source>
</evidence>
<reference evidence="12 13" key="1">
    <citation type="submission" date="2019-01" db="EMBL/GenBank/DDBJ databases">
        <title>A draft genome assembly of the solar-powered sea slug Elysia chlorotica.</title>
        <authorList>
            <person name="Cai H."/>
            <person name="Li Q."/>
            <person name="Fang X."/>
            <person name="Li J."/>
            <person name="Curtis N.E."/>
            <person name="Altenburger A."/>
            <person name="Shibata T."/>
            <person name="Feng M."/>
            <person name="Maeda T."/>
            <person name="Schwartz J.A."/>
            <person name="Shigenobu S."/>
            <person name="Lundholm N."/>
            <person name="Nishiyama T."/>
            <person name="Yang H."/>
            <person name="Hasebe M."/>
            <person name="Li S."/>
            <person name="Pierce S.K."/>
            <person name="Wang J."/>
        </authorList>
    </citation>
    <scope>NUCLEOTIDE SEQUENCE [LARGE SCALE GENOMIC DNA]</scope>
    <source>
        <strain evidence="12">EC2010</strain>
        <tissue evidence="12">Whole organism of an adult</tissue>
    </source>
</reference>
<dbReference type="FunFam" id="2.40.70.10:FF:000044">
    <property type="entry name" value="Lysosomal aspartic protease"/>
    <property type="match status" value="1"/>
</dbReference>
<dbReference type="PROSITE" id="PS51767">
    <property type="entry name" value="PEPTIDASE_A1"/>
    <property type="match status" value="1"/>
</dbReference>
<dbReference type="PRINTS" id="PR00792">
    <property type="entry name" value="PEPSIN"/>
</dbReference>
<dbReference type="PANTHER" id="PTHR47966">
    <property type="entry name" value="BETA-SITE APP-CLEAVING ENZYME, ISOFORM A-RELATED"/>
    <property type="match status" value="1"/>
</dbReference>
<feature type="disulfide bond" evidence="9">
    <location>
        <begin position="78"/>
        <end position="85"/>
    </location>
</feature>
<keyword evidence="7" id="KW-0325">Glycoprotein</keyword>
<proteinExistence type="inferred from homology"/>
<comment type="similarity">
    <text evidence="1 10">Belongs to the peptidase A1 family.</text>
</comment>
<organism evidence="12 13">
    <name type="scientific">Elysia chlorotica</name>
    <name type="common">Eastern emerald elysia</name>
    <name type="synonym">Sea slug</name>
    <dbReference type="NCBI Taxonomy" id="188477"/>
    <lineage>
        <taxon>Eukaryota</taxon>
        <taxon>Metazoa</taxon>
        <taxon>Spiralia</taxon>
        <taxon>Lophotrochozoa</taxon>
        <taxon>Mollusca</taxon>
        <taxon>Gastropoda</taxon>
        <taxon>Heterobranchia</taxon>
        <taxon>Euthyneura</taxon>
        <taxon>Panpulmonata</taxon>
        <taxon>Sacoglossa</taxon>
        <taxon>Placobranchoidea</taxon>
        <taxon>Plakobranchidae</taxon>
        <taxon>Elysia</taxon>
    </lineage>
</organism>
<keyword evidence="6 9" id="KW-1015">Disulfide bond</keyword>
<feature type="active site" evidence="8">
    <location>
        <position position="253"/>
    </location>
</feature>
<dbReference type="EMBL" id="RQTK01000784">
    <property type="protein sequence ID" value="RUS74941.1"/>
    <property type="molecule type" value="Genomic_DNA"/>
</dbReference>
<evidence type="ECO:0000256" key="5">
    <source>
        <dbReference type="ARBA" id="ARBA00022801"/>
    </source>
</evidence>
<dbReference type="Proteomes" id="UP000271974">
    <property type="component" value="Unassembled WGS sequence"/>
</dbReference>
<keyword evidence="3" id="KW-0732">Signal</keyword>
<evidence type="ECO:0000256" key="2">
    <source>
        <dbReference type="ARBA" id="ARBA00022670"/>
    </source>
</evidence>
<keyword evidence="13" id="KW-1185">Reference proteome</keyword>
<dbReference type="InterPro" id="IPR033121">
    <property type="entry name" value="PEPTIDASE_A1"/>
</dbReference>
<gene>
    <name evidence="12" type="ORF">EGW08_017296</name>
</gene>
<evidence type="ECO:0000256" key="1">
    <source>
        <dbReference type="ARBA" id="ARBA00007447"/>
    </source>
</evidence>
<keyword evidence="2 10" id="KW-0645">Protease</keyword>
<evidence type="ECO:0000259" key="11">
    <source>
        <dbReference type="PROSITE" id="PS51767"/>
    </source>
</evidence>
<dbReference type="GO" id="GO:0004190">
    <property type="term" value="F:aspartic-type endopeptidase activity"/>
    <property type="evidence" value="ECO:0007669"/>
    <property type="project" value="UniProtKB-KW"/>
</dbReference>
<dbReference type="STRING" id="188477.A0A433T071"/>
<evidence type="ECO:0000256" key="6">
    <source>
        <dbReference type="ARBA" id="ARBA00023157"/>
    </source>
</evidence>
<protein>
    <recommendedName>
        <fullName evidence="11">Peptidase A1 domain-containing protein</fullName>
    </recommendedName>
</protein>
<evidence type="ECO:0000256" key="3">
    <source>
        <dbReference type="ARBA" id="ARBA00022729"/>
    </source>
</evidence>
<keyword evidence="5 10" id="KW-0378">Hydrolase</keyword>
<feature type="non-terminal residue" evidence="12">
    <location>
        <position position="1"/>
    </location>
</feature>
<feature type="disulfide bond" evidence="9">
    <location>
        <begin position="287"/>
        <end position="324"/>
    </location>
</feature>
<sequence length="368" mass="39156">RIPLYHAQSPRERYANIGLQVKALQHKYKVKIAGAPEPLTNYLDAQYYGPITIGTPGQPFNVVFDTGSSNLWVPSVHCHITDIACLIHQKYNSAKSSTYTKNGKPFEIQYGTGSLTGYLSTDTVTVAGLAVKNQTFAEAVSQPGITFIAARFDGILGMGYPSISVDGVPTVFGDMVAQKLVPSPVFSFYLNRDPTASSGGEITLGGSDANHFTGNFTLLNVTTKGYWQFKMDGVAVAGSSGAYCSGGCNAIADTGTSLLAGPSSEVAQINKDIGATPAVGGEYLVVCSQIDKMPNVTFTLAGKPFVLTPNQYVLKVTQQGQTQCLSGFLGLDVPPPRGPLWILGDVFLGIYYTQFDMGNNQVGFAQAK</sequence>
<feature type="active site" evidence="8">
    <location>
        <position position="65"/>
    </location>
</feature>
<dbReference type="OrthoDB" id="771136at2759"/>
<dbReference type="InterPro" id="IPR001969">
    <property type="entry name" value="Aspartic_peptidase_AS"/>
</dbReference>
<name>A0A433T071_ELYCH</name>
<accession>A0A433T071</accession>
<dbReference type="PANTHER" id="PTHR47966:SF51">
    <property type="entry name" value="BETA-SITE APP-CLEAVING ENZYME, ISOFORM A-RELATED"/>
    <property type="match status" value="1"/>
</dbReference>
<evidence type="ECO:0000256" key="8">
    <source>
        <dbReference type="PIRSR" id="PIRSR601461-1"/>
    </source>
</evidence>
<comment type="caution">
    <text evidence="12">The sequence shown here is derived from an EMBL/GenBank/DDBJ whole genome shotgun (WGS) entry which is preliminary data.</text>
</comment>
<feature type="domain" description="Peptidase A1" evidence="11">
    <location>
        <begin position="47"/>
        <end position="365"/>
    </location>
</feature>
<dbReference type="Gene3D" id="2.40.70.10">
    <property type="entry name" value="Acid Proteases"/>
    <property type="match status" value="2"/>
</dbReference>